<dbReference type="GeneTree" id="ENSGT00950000183909"/>
<protein>
    <recommendedName>
        <fullName evidence="4">KAT8 regulatory NSL complex subunit 3</fullName>
    </recommendedName>
</protein>
<dbReference type="Proteomes" id="UP000261380">
    <property type="component" value="Unplaced"/>
</dbReference>
<dbReference type="PANTHER" id="PTHR13136:SF16">
    <property type="entry name" value="KAT8 REGULATORY NSL COMPLEX SUBUNIT 3"/>
    <property type="match status" value="1"/>
</dbReference>
<dbReference type="AlphaFoldDB" id="A0A3B5MJK1"/>
<dbReference type="InterPro" id="IPR026555">
    <property type="entry name" value="NSL3/Tex30"/>
</dbReference>
<organism evidence="2 3">
    <name type="scientific">Xiphophorus couchianus</name>
    <name type="common">Monterrey platyfish</name>
    <dbReference type="NCBI Taxonomy" id="32473"/>
    <lineage>
        <taxon>Eukaryota</taxon>
        <taxon>Metazoa</taxon>
        <taxon>Chordata</taxon>
        <taxon>Craniata</taxon>
        <taxon>Vertebrata</taxon>
        <taxon>Euteleostomi</taxon>
        <taxon>Actinopterygii</taxon>
        <taxon>Neopterygii</taxon>
        <taxon>Teleostei</taxon>
        <taxon>Neoteleostei</taxon>
        <taxon>Acanthomorphata</taxon>
        <taxon>Ovalentaria</taxon>
        <taxon>Atherinomorphae</taxon>
        <taxon>Cyprinodontiformes</taxon>
        <taxon>Poeciliidae</taxon>
        <taxon>Poeciliinae</taxon>
        <taxon>Xiphophorus</taxon>
    </lineage>
</organism>
<dbReference type="PANTHER" id="PTHR13136">
    <property type="entry name" value="TESTIS DEVELOPMENT PROTEIN PRTD"/>
    <property type="match status" value="1"/>
</dbReference>
<accession>A0A3B5MJK1</accession>
<proteinExistence type="predicted"/>
<name>A0A3B5MJK1_9TELE</name>
<feature type="compositionally biased region" description="Basic and acidic residues" evidence="1">
    <location>
        <begin position="124"/>
        <end position="140"/>
    </location>
</feature>
<dbReference type="GO" id="GO:0044545">
    <property type="term" value="C:NSL complex"/>
    <property type="evidence" value="ECO:0007669"/>
    <property type="project" value="TreeGrafter"/>
</dbReference>
<evidence type="ECO:0008006" key="4">
    <source>
        <dbReference type="Google" id="ProtNLM"/>
    </source>
</evidence>
<dbReference type="Ensembl" id="ENSXCOT00000021566.1">
    <property type="protein sequence ID" value="ENSXCOP00000021306.1"/>
    <property type="gene ID" value="ENSXCOG00000015945.1"/>
</dbReference>
<evidence type="ECO:0000256" key="1">
    <source>
        <dbReference type="SAM" id="MobiDB-lite"/>
    </source>
</evidence>
<dbReference type="STRING" id="32473.ENSXCOP00000021306"/>
<reference evidence="2" key="2">
    <citation type="submission" date="2025-09" db="UniProtKB">
        <authorList>
            <consortium name="Ensembl"/>
        </authorList>
    </citation>
    <scope>IDENTIFICATION</scope>
</reference>
<reference evidence="2" key="1">
    <citation type="submission" date="2025-08" db="UniProtKB">
        <authorList>
            <consortium name="Ensembl"/>
        </authorList>
    </citation>
    <scope>IDENTIFICATION</scope>
</reference>
<dbReference type="GO" id="GO:0045944">
    <property type="term" value="P:positive regulation of transcription by RNA polymerase II"/>
    <property type="evidence" value="ECO:0007669"/>
    <property type="project" value="TreeGrafter"/>
</dbReference>
<feature type="region of interest" description="Disordered" evidence="1">
    <location>
        <begin position="111"/>
        <end position="140"/>
    </location>
</feature>
<keyword evidence="3" id="KW-1185">Reference proteome</keyword>
<evidence type="ECO:0000313" key="3">
    <source>
        <dbReference type="Proteomes" id="UP000261380"/>
    </source>
</evidence>
<evidence type="ECO:0000313" key="2">
    <source>
        <dbReference type="Ensembl" id="ENSXCOP00000021306.1"/>
    </source>
</evidence>
<sequence>MMHRGDKDLQSSARKMGTSLLFQLSAYERELDLVFLDHSYAKPWNAHPDASSARPTRTLFVTPRRQPETLLDSDSLIDVETITPTPVPLYDNQKAQSVMKECERHVLFARTAADGPPPPDDWEEHINKLPTRRCDTRSPA</sequence>